<keyword evidence="2" id="KW-0808">Transferase</keyword>
<feature type="active site" description="Nucleophile" evidence="6">
    <location>
        <position position="433"/>
    </location>
</feature>
<dbReference type="PANTHER" id="PTHR30582">
    <property type="entry name" value="L,D-TRANSPEPTIDASE"/>
    <property type="match status" value="1"/>
</dbReference>
<feature type="domain" description="L,D-TPase catalytic" evidence="7">
    <location>
        <begin position="334"/>
        <end position="457"/>
    </location>
</feature>
<dbReference type="Pfam" id="PF12229">
    <property type="entry name" value="PG_binding_4"/>
    <property type="match status" value="2"/>
</dbReference>
<dbReference type="Gene3D" id="2.40.440.10">
    <property type="entry name" value="L,D-transpeptidase catalytic domain-like"/>
    <property type="match status" value="1"/>
</dbReference>
<keyword evidence="5 6" id="KW-0961">Cell wall biogenesis/degradation</keyword>
<evidence type="ECO:0000256" key="1">
    <source>
        <dbReference type="ARBA" id="ARBA00004752"/>
    </source>
</evidence>
<dbReference type="InterPro" id="IPR038063">
    <property type="entry name" value="Transpep_catalytic_dom"/>
</dbReference>
<evidence type="ECO:0000256" key="4">
    <source>
        <dbReference type="ARBA" id="ARBA00022984"/>
    </source>
</evidence>
<protein>
    <submittedName>
        <fullName evidence="8">L,D-transpeptidase family protein</fullName>
    </submittedName>
</protein>
<dbReference type="InterPro" id="IPR038054">
    <property type="entry name" value="LD_TPept-like_central_sf"/>
</dbReference>
<evidence type="ECO:0000259" key="7">
    <source>
        <dbReference type="PROSITE" id="PS52029"/>
    </source>
</evidence>
<dbReference type="PROSITE" id="PS52029">
    <property type="entry name" value="LD_TPASE"/>
    <property type="match status" value="1"/>
</dbReference>
<dbReference type="SUPFAM" id="SSF141523">
    <property type="entry name" value="L,D-transpeptidase catalytic domain-like"/>
    <property type="match status" value="1"/>
</dbReference>
<evidence type="ECO:0000256" key="5">
    <source>
        <dbReference type="ARBA" id="ARBA00023316"/>
    </source>
</evidence>
<feature type="active site" description="Proton donor/acceptor" evidence="6">
    <location>
        <position position="412"/>
    </location>
</feature>
<evidence type="ECO:0000313" key="8">
    <source>
        <dbReference type="EMBL" id="MFD1432515.1"/>
    </source>
</evidence>
<evidence type="ECO:0000256" key="2">
    <source>
        <dbReference type="ARBA" id="ARBA00022679"/>
    </source>
</evidence>
<keyword evidence="3 6" id="KW-0133">Cell shape</keyword>
<dbReference type="InterPro" id="IPR050979">
    <property type="entry name" value="LD-transpeptidase"/>
</dbReference>
<dbReference type="SUPFAM" id="SSF143985">
    <property type="entry name" value="L,D-transpeptidase pre-catalytic domain-like"/>
    <property type="match status" value="1"/>
</dbReference>
<comment type="pathway">
    <text evidence="1 6">Cell wall biogenesis; peptidoglycan biosynthesis.</text>
</comment>
<dbReference type="CDD" id="cd16913">
    <property type="entry name" value="YkuD_like"/>
    <property type="match status" value="1"/>
</dbReference>
<dbReference type="InterPro" id="IPR005490">
    <property type="entry name" value="LD_TPept_cat_dom"/>
</dbReference>
<dbReference type="RefSeq" id="WP_225423141.1">
    <property type="nucleotide sequence ID" value="NZ_JBHTOG010000039.1"/>
</dbReference>
<organism evidence="8 9">
    <name type="scientific">Lacticaseibacillus yichunensis</name>
    <dbReference type="NCBI Taxonomy" id="2486015"/>
    <lineage>
        <taxon>Bacteria</taxon>
        <taxon>Bacillati</taxon>
        <taxon>Bacillota</taxon>
        <taxon>Bacilli</taxon>
        <taxon>Lactobacillales</taxon>
        <taxon>Lactobacillaceae</taxon>
        <taxon>Lacticaseibacillus</taxon>
    </lineage>
</organism>
<evidence type="ECO:0000256" key="3">
    <source>
        <dbReference type="ARBA" id="ARBA00022960"/>
    </source>
</evidence>
<dbReference type="Gene3D" id="3.10.20.800">
    <property type="match status" value="1"/>
</dbReference>
<name>A0ABW4CSD8_9LACO</name>
<evidence type="ECO:0000256" key="6">
    <source>
        <dbReference type="PROSITE-ProRule" id="PRU01373"/>
    </source>
</evidence>
<dbReference type="InterPro" id="IPR022029">
    <property type="entry name" value="YoaR-like_PG-bd"/>
</dbReference>
<dbReference type="PANTHER" id="PTHR30582:SF33">
    <property type="entry name" value="EXPORTED PROTEIN"/>
    <property type="match status" value="1"/>
</dbReference>
<comment type="caution">
    <text evidence="8">The sequence shown here is derived from an EMBL/GenBank/DDBJ whole genome shotgun (WGS) entry which is preliminary data.</text>
</comment>
<evidence type="ECO:0000313" key="9">
    <source>
        <dbReference type="Proteomes" id="UP001597192"/>
    </source>
</evidence>
<reference evidence="9" key="1">
    <citation type="journal article" date="2019" name="Int. J. Syst. Evol. Microbiol.">
        <title>The Global Catalogue of Microorganisms (GCM) 10K type strain sequencing project: providing services to taxonomists for standard genome sequencing and annotation.</title>
        <authorList>
            <consortium name="The Broad Institute Genomics Platform"/>
            <consortium name="The Broad Institute Genome Sequencing Center for Infectious Disease"/>
            <person name="Wu L."/>
            <person name="Ma J."/>
        </authorList>
    </citation>
    <scope>NUCLEOTIDE SEQUENCE [LARGE SCALE GENOMIC DNA]</scope>
    <source>
        <strain evidence="9">CCM 8947</strain>
    </source>
</reference>
<keyword evidence="9" id="KW-1185">Reference proteome</keyword>
<gene>
    <name evidence="8" type="ORF">ACFQ47_07445</name>
</gene>
<proteinExistence type="predicted"/>
<accession>A0ABW4CSD8</accession>
<keyword evidence="4 6" id="KW-0573">Peptidoglycan synthesis</keyword>
<dbReference type="Proteomes" id="UP001597192">
    <property type="component" value="Unassembled WGS sequence"/>
</dbReference>
<dbReference type="Pfam" id="PF03734">
    <property type="entry name" value="YkuD"/>
    <property type="match status" value="1"/>
</dbReference>
<dbReference type="EMBL" id="JBHTOG010000039">
    <property type="protein sequence ID" value="MFD1432515.1"/>
    <property type="molecule type" value="Genomic_DNA"/>
</dbReference>
<sequence>MKKKNIFIGIAAALVVVLAGAYAARSLHYQERFLPETKVLGVDIAGKNVAQANRALTTHFAKTTYRITEKNKTLASATGSELGLKRDFTSTLNKLLDRQNPWGLTAVVLAGSDADGAAAIQADDATISDFVKNATTKLNATRTTTQDAEIVAKDDQYVIKKEVQGTKLNAEKLTAAFSKAIANDKKSVSATVAYEKPAVTSTSTSLTSELKKLTDLTNITGAIKIQNQTVTIPTATIRSWVTYQNGQIDVSQDKVAAYVATLATQYGTYGKTWTFKSTKRGTVTLANGTYGWSIAQNTQTANLIAAVKAAKDFTLDVATQGSGYHADGSAIGNTYVEVDLKNQHEYYYKDGKLVLQSDIVSGKPKQATPTGVWFVWSKQRNATLRGTNDDGTKYASPVDYWMPIDYTGVGLHDSPWQPKYGGDWYKEHGSHGCVNNPPSFMKKLYAAVSLGTPVIVY</sequence>